<sequence>MALSSLKTAKPDNSGESAAKAATNMLFFWLVAGIMILKDIIDLFLSGIEAMTAATVIGIPISIACMILGGIMTLTVGIIAMIYHLYSRRGIMTKFMITSICALMGMIPIINLLPDASIAFFASFFVGRAMGIAKKVISGAGRLVIPST</sequence>
<name>A0A1G2CYB5_9BACT</name>
<comment type="caution">
    <text evidence="2">The sequence shown here is derived from an EMBL/GenBank/DDBJ whole genome shotgun (WGS) entry which is preliminary data.</text>
</comment>
<evidence type="ECO:0000313" key="2">
    <source>
        <dbReference type="EMBL" id="OGZ06202.1"/>
    </source>
</evidence>
<feature type="transmembrane region" description="Helical" evidence="1">
    <location>
        <begin position="53"/>
        <end position="79"/>
    </location>
</feature>
<feature type="transmembrane region" description="Helical" evidence="1">
    <location>
        <begin position="21"/>
        <end position="41"/>
    </location>
</feature>
<evidence type="ECO:0000313" key="3">
    <source>
        <dbReference type="Proteomes" id="UP000177122"/>
    </source>
</evidence>
<keyword evidence="1" id="KW-1133">Transmembrane helix</keyword>
<reference evidence="2 3" key="1">
    <citation type="journal article" date="2016" name="Nat. Commun.">
        <title>Thousands of microbial genomes shed light on interconnected biogeochemical processes in an aquifer system.</title>
        <authorList>
            <person name="Anantharaman K."/>
            <person name="Brown C.T."/>
            <person name="Hug L.A."/>
            <person name="Sharon I."/>
            <person name="Castelle C.J."/>
            <person name="Probst A.J."/>
            <person name="Thomas B.C."/>
            <person name="Singh A."/>
            <person name="Wilkins M.J."/>
            <person name="Karaoz U."/>
            <person name="Brodie E.L."/>
            <person name="Williams K.H."/>
            <person name="Hubbard S.S."/>
            <person name="Banfield J.F."/>
        </authorList>
    </citation>
    <scope>NUCLEOTIDE SEQUENCE [LARGE SCALE GENOMIC DNA]</scope>
</reference>
<gene>
    <name evidence="2" type="ORF">A2845_00120</name>
</gene>
<keyword evidence="1" id="KW-0812">Transmembrane</keyword>
<organism evidence="2 3">
    <name type="scientific">Candidatus Lloydbacteria bacterium RIFCSPHIGHO2_01_FULL_49_22</name>
    <dbReference type="NCBI Taxonomy" id="1798658"/>
    <lineage>
        <taxon>Bacteria</taxon>
        <taxon>Candidatus Lloydiibacteriota</taxon>
    </lineage>
</organism>
<dbReference type="Proteomes" id="UP000177122">
    <property type="component" value="Unassembled WGS sequence"/>
</dbReference>
<dbReference type="AlphaFoldDB" id="A0A1G2CYB5"/>
<protein>
    <submittedName>
        <fullName evidence="2">Uncharacterized protein</fullName>
    </submittedName>
</protein>
<proteinExistence type="predicted"/>
<evidence type="ECO:0000256" key="1">
    <source>
        <dbReference type="SAM" id="Phobius"/>
    </source>
</evidence>
<keyword evidence="1" id="KW-0472">Membrane</keyword>
<dbReference type="EMBL" id="MHLI01000004">
    <property type="protein sequence ID" value="OGZ06202.1"/>
    <property type="molecule type" value="Genomic_DNA"/>
</dbReference>
<accession>A0A1G2CYB5</accession>